<dbReference type="AlphaFoldDB" id="A0A0C9T2P1"/>
<evidence type="ECO:0000313" key="2">
    <source>
        <dbReference type="EMBL" id="KIJ23053.1"/>
    </source>
</evidence>
<organism evidence="2 3">
    <name type="scientific">Sphaerobolus stellatus (strain SS14)</name>
    <dbReference type="NCBI Taxonomy" id="990650"/>
    <lineage>
        <taxon>Eukaryota</taxon>
        <taxon>Fungi</taxon>
        <taxon>Dikarya</taxon>
        <taxon>Basidiomycota</taxon>
        <taxon>Agaricomycotina</taxon>
        <taxon>Agaricomycetes</taxon>
        <taxon>Phallomycetidae</taxon>
        <taxon>Geastrales</taxon>
        <taxon>Sphaerobolaceae</taxon>
        <taxon>Sphaerobolus</taxon>
    </lineage>
</organism>
<dbReference type="Proteomes" id="UP000054279">
    <property type="component" value="Unassembled WGS sequence"/>
</dbReference>
<name>A0A0C9T2P1_SPHS4</name>
<protein>
    <submittedName>
        <fullName evidence="2">Uncharacterized protein</fullName>
    </submittedName>
</protein>
<sequence>MVKMIQRDCRALVLLLERLPRVDQGKAGKLIISGHLRETPDSPQESYAKPWEEPNSGDDRSAQRVAPRAGAATDSLTRWRGNIYLVPQMITTTCQAQRCASSSREASVYGITIQLTTE</sequence>
<feature type="region of interest" description="Disordered" evidence="1">
    <location>
        <begin position="31"/>
        <end position="73"/>
    </location>
</feature>
<keyword evidence="3" id="KW-1185">Reference proteome</keyword>
<evidence type="ECO:0000313" key="3">
    <source>
        <dbReference type="Proteomes" id="UP000054279"/>
    </source>
</evidence>
<evidence type="ECO:0000256" key="1">
    <source>
        <dbReference type="SAM" id="MobiDB-lite"/>
    </source>
</evidence>
<reference evidence="2 3" key="1">
    <citation type="submission" date="2014-06" db="EMBL/GenBank/DDBJ databases">
        <title>Evolutionary Origins and Diversification of the Mycorrhizal Mutualists.</title>
        <authorList>
            <consortium name="DOE Joint Genome Institute"/>
            <consortium name="Mycorrhizal Genomics Consortium"/>
            <person name="Kohler A."/>
            <person name="Kuo A."/>
            <person name="Nagy L.G."/>
            <person name="Floudas D."/>
            <person name="Copeland A."/>
            <person name="Barry K.W."/>
            <person name="Cichocki N."/>
            <person name="Veneault-Fourrey C."/>
            <person name="LaButti K."/>
            <person name="Lindquist E.A."/>
            <person name="Lipzen A."/>
            <person name="Lundell T."/>
            <person name="Morin E."/>
            <person name="Murat C."/>
            <person name="Riley R."/>
            <person name="Ohm R."/>
            <person name="Sun H."/>
            <person name="Tunlid A."/>
            <person name="Henrissat B."/>
            <person name="Grigoriev I.V."/>
            <person name="Hibbett D.S."/>
            <person name="Martin F."/>
        </authorList>
    </citation>
    <scope>NUCLEOTIDE SEQUENCE [LARGE SCALE GENOMIC DNA]</scope>
    <source>
        <strain evidence="2 3">SS14</strain>
    </source>
</reference>
<proteinExistence type="predicted"/>
<gene>
    <name evidence="2" type="ORF">M422DRAFT_276444</name>
</gene>
<dbReference type="HOGENOM" id="CLU_2074642_0_0_1"/>
<accession>A0A0C9T2P1</accession>
<dbReference type="EMBL" id="KN837825">
    <property type="protein sequence ID" value="KIJ23053.1"/>
    <property type="molecule type" value="Genomic_DNA"/>
</dbReference>